<dbReference type="EMBL" id="OB667751">
    <property type="protein sequence ID" value="CAD7234097.1"/>
    <property type="molecule type" value="Genomic_DNA"/>
</dbReference>
<feature type="region of interest" description="Disordered" evidence="1">
    <location>
        <begin position="1"/>
        <end position="115"/>
    </location>
</feature>
<reference evidence="2" key="1">
    <citation type="submission" date="2020-11" db="EMBL/GenBank/DDBJ databases">
        <authorList>
            <person name="Tran Van P."/>
        </authorList>
    </citation>
    <scope>NUCLEOTIDE SEQUENCE</scope>
</reference>
<name>A0A7R8WNY9_9CRUS</name>
<proteinExistence type="predicted"/>
<feature type="compositionally biased region" description="Pro residues" evidence="1">
    <location>
        <begin position="35"/>
        <end position="83"/>
    </location>
</feature>
<evidence type="ECO:0000256" key="1">
    <source>
        <dbReference type="SAM" id="MobiDB-lite"/>
    </source>
</evidence>
<dbReference type="PRINTS" id="PR01217">
    <property type="entry name" value="PRICHEXTENSN"/>
</dbReference>
<feature type="compositionally biased region" description="Pro residues" evidence="1">
    <location>
        <begin position="10"/>
        <end position="19"/>
    </location>
</feature>
<sequence length="178" mass="18814">ESSRPVISRPKPPPTPSDPPYLERSKSLRSSNAPHRPPPPPPPNAPPKTAPPPPSRSPVPHPTDPPPPPPPHRTGQHPPPPPIRRSDSVGGSVSGGSVSVPINGAGFNSSPSLHKGNLDAEFEATFKFPSPIQIVPRFIGCEKTYSSRNSERAGKVNKRSRAPAPPTLHVARTGSSQC</sequence>
<dbReference type="AlphaFoldDB" id="A0A7R8WNY9"/>
<evidence type="ECO:0000313" key="2">
    <source>
        <dbReference type="EMBL" id="CAD7234097.1"/>
    </source>
</evidence>
<feature type="non-terminal residue" evidence="2">
    <location>
        <position position="1"/>
    </location>
</feature>
<accession>A0A7R8WNY9</accession>
<gene>
    <name evidence="2" type="ORF">CTOB1V02_LOCUS11915</name>
</gene>
<protein>
    <submittedName>
        <fullName evidence="2">Uncharacterized protein</fullName>
    </submittedName>
</protein>
<organism evidence="2">
    <name type="scientific">Cyprideis torosa</name>
    <dbReference type="NCBI Taxonomy" id="163714"/>
    <lineage>
        <taxon>Eukaryota</taxon>
        <taxon>Metazoa</taxon>
        <taxon>Ecdysozoa</taxon>
        <taxon>Arthropoda</taxon>
        <taxon>Crustacea</taxon>
        <taxon>Oligostraca</taxon>
        <taxon>Ostracoda</taxon>
        <taxon>Podocopa</taxon>
        <taxon>Podocopida</taxon>
        <taxon>Cytherocopina</taxon>
        <taxon>Cytheroidea</taxon>
        <taxon>Cytherideidae</taxon>
        <taxon>Cyprideis</taxon>
    </lineage>
</organism>
<feature type="region of interest" description="Disordered" evidence="1">
    <location>
        <begin position="145"/>
        <end position="178"/>
    </location>
</feature>
<feature type="compositionally biased region" description="Low complexity" evidence="1">
    <location>
        <begin position="88"/>
        <end position="100"/>
    </location>
</feature>